<gene>
    <name evidence="7" type="ORF">B0I35DRAFT_437856</name>
</gene>
<dbReference type="Gene3D" id="1.20.58.340">
    <property type="entry name" value="Magnesium transport protein CorA, transmembrane region"/>
    <property type="match status" value="1"/>
</dbReference>
<dbReference type="GO" id="GO:0046873">
    <property type="term" value="F:metal ion transmembrane transporter activity"/>
    <property type="evidence" value="ECO:0007669"/>
    <property type="project" value="InterPro"/>
</dbReference>
<feature type="transmembrane region" description="Helical" evidence="6">
    <location>
        <begin position="649"/>
        <end position="672"/>
    </location>
</feature>
<keyword evidence="4 6" id="KW-0472">Membrane</keyword>
<proteinExistence type="predicted"/>
<evidence type="ECO:0000256" key="5">
    <source>
        <dbReference type="SAM" id="MobiDB-lite"/>
    </source>
</evidence>
<dbReference type="GO" id="GO:0016020">
    <property type="term" value="C:membrane"/>
    <property type="evidence" value="ECO:0007669"/>
    <property type="project" value="UniProtKB-SubCell"/>
</dbReference>
<feature type="transmembrane region" description="Helical" evidence="6">
    <location>
        <begin position="684"/>
        <end position="707"/>
    </location>
</feature>
<evidence type="ECO:0000256" key="1">
    <source>
        <dbReference type="ARBA" id="ARBA00004141"/>
    </source>
</evidence>
<dbReference type="SUPFAM" id="SSF144083">
    <property type="entry name" value="Magnesium transport protein CorA, transmembrane region"/>
    <property type="match status" value="1"/>
</dbReference>
<dbReference type="Pfam" id="PF01544">
    <property type="entry name" value="CorA"/>
    <property type="match status" value="1"/>
</dbReference>
<accession>A0A8K0SJD5</accession>
<comment type="caution">
    <text evidence="7">The sequence shown here is derived from an EMBL/GenBank/DDBJ whole genome shotgun (WGS) entry which is preliminary data.</text>
</comment>
<reference evidence="7" key="1">
    <citation type="journal article" date="2021" name="Nat. Commun.">
        <title>Genetic determinants of endophytism in the Arabidopsis root mycobiome.</title>
        <authorList>
            <person name="Mesny F."/>
            <person name="Miyauchi S."/>
            <person name="Thiergart T."/>
            <person name="Pickel B."/>
            <person name="Atanasova L."/>
            <person name="Karlsson M."/>
            <person name="Huettel B."/>
            <person name="Barry K.W."/>
            <person name="Haridas S."/>
            <person name="Chen C."/>
            <person name="Bauer D."/>
            <person name="Andreopoulos W."/>
            <person name="Pangilinan J."/>
            <person name="LaButti K."/>
            <person name="Riley R."/>
            <person name="Lipzen A."/>
            <person name="Clum A."/>
            <person name="Drula E."/>
            <person name="Henrissat B."/>
            <person name="Kohler A."/>
            <person name="Grigoriev I.V."/>
            <person name="Martin F.M."/>
            <person name="Hacquard S."/>
        </authorList>
    </citation>
    <scope>NUCLEOTIDE SEQUENCE</scope>
    <source>
        <strain evidence="7">MPI-CAGE-CH-0235</strain>
    </source>
</reference>
<name>A0A8K0SJD5_9HYPO</name>
<dbReference type="Proteomes" id="UP000813444">
    <property type="component" value="Unassembled WGS sequence"/>
</dbReference>
<dbReference type="OrthoDB" id="5430750at2759"/>
<evidence type="ECO:0000313" key="7">
    <source>
        <dbReference type="EMBL" id="KAH7311299.1"/>
    </source>
</evidence>
<feature type="region of interest" description="Disordered" evidence="5">
    <location>
        <begin position="37"/>
        <end position="57"/>
    </location>
</feature>
<comment type="subcellular location">
    <subcellularLocation>
        <location evidence="1">Membrane</location>
        <topology evidence="1">Multi-pass membrane protein</topology>
    </subcellularLocation>
</comment>
<evidence type="ECO:0000256" key="4">
    <source>
        <dbReference type="ARBA" id="ARBA00023136"/>
    </source>
</evidence>
<keyword evidence="2 6" id="KW-0812">Transmembrane</keyword>
<organism evidence="7 8">
    <name type="scientific">Stachybotrys elegans</name>
    <dbReference type="NCBI Taxonomy" id="80388"/>
    <lineage>
        <taxon>Eukaryota</taxon>
        <taxon>Fungi</taxon>
        <taxon>Dikarya</taxon>
        <taxon>Ascomycota</taxon>
        <taxon>Pezizomycotina</taxon>
        <taxon>Sordariomycetes</taxon>
        <taxon>Hypocreomycetidae</taxon>
        <taxon>Hypocreales</taxon>
        <taxon>Stachybotryaceae</taxon>
        <taxon>Stachybotrys</taxon>
    </lineage>
</organism>
<dbReference type="InterPro" id="IPR002523">
    <property type="entry name" value="MgTranspt_CorA/ZnTranspt_ZntB"/>
</dbReference>
<evidence type="ECO:0000256" key="2">
    <source>
        <dbReference type="ARBA" id="ARBA00022692"/>
    </source>
</evidence>
<evidence type="ECO:0000256" key="3">
    <source>
        <dbReference type="ARBA" id="ARBA00022989"/>
    </source>
</evidence>
<evidence type="ECO:0000256" key="6">
    <source>
        <dbReference type="SAM" id="Phobius"/>
    </source>
</evidence>
<dbReference type="AlphaFoldDB" id="A0A8K0SJD5"/>
<keyword evidence="3 6" id="KW-1133">Transmembrane helix</keyword>
<protein>
    <submittedName>
        <fullName evidence="7">Uncharacterized protein</fullName>
    </submittedName>
</protein>
<sequence>MDINDSNSMSTILPSDADTLRVEAGYDAITRVNSMDEQTASHHTTHQEAPAFSTTPNFQHHTKKIDAQDKRGVRQEFGQTQIDQKVLFELLLKTLQVDTEEDTSELATRLWHRSEDAWSGAKAAEGARLSRSLGREFLNCLLPWSTSLVQFSATNELMANAKFSWKKTGTSDEWDWFAKPNLTTAFDIFEEWLTTPELYSLPGSKTFLVGDGRGEILSRIKEQWPKSWKPNWRQGLFGNDRETNYTTSSGTFDDILNYRTQIFDTALAVKDLELNQTKESSISGVICRISIDRSHGILDLETISTILCLGQGPRYWPYGGPQFLHAHISEWSNRASQTISRTRIFQSSSCEITSNFLNPGSHRYAVFMHYMRSFTIVKTDTDAQRYDQRPPLGLKCVREWIGFQGFYGQGTLKLAERRYSTTLSMLPILRPMGHYALLSIVDTDQRTGYEDKNVWSGSPASYDPTTDRISPWKRYDLYPAGIYTGLTVFQLQICAFIDSWEADWNDTIDHVDGMVSVKIETLRDVRRLRRLVLVSKGDKSVLYFQVLQILRLFSDSVRAAPGQLQTLSNISMESSRRYYWFEDSYAHMNDTRKIIERNWGITLKRQREASERLLTRLERTTNEVKGLRDGLFSAQSVVEAQKTRVLSKYLFVFTIVTIFYLPPTFVATFFGIDMFSPPDDGTRMTIWIVMGTVSGITYLVAAAGLFGSTMSSDDRDRWVEKAKTLPSPSRFWRWRRKDLDSSGLENQSG</sequence>
<dbReference type="EMBL" id="JAGPNK010000011">
    <property type="protein sequence ID" value="KAH7311299.1"/>
    <property type="molecule type" value="Genomic_DNA"/>
</dbReference>
<keyword evidence="8" id="KW-1185">Reference proteome</keyword>
<evidence type="ECO:0000313" key="8">
    <source>
        <dbReference type="Proteomes" id="UP000813444"/>
    </source>
</evidence>
<dbReference type="InterPro" id="IPR045863">
    <property type="entry name" value="CorA_TM1_TM2"/>
</dbReference>